<evidence type="ECO:0000256" key="1">
    <source>
        <dbReference type="SAM" id="MobiDB-lite"/>
    </source>
</evidence>
<feature type="compositionally biased region" description="Acidic residues" evidence="1">
    <location>
        <begin position="1"/>
        <end position="10"/>
    </location>
</feature>
<evidence type="ECO:0000313" key="2">
    <source>
        <dbReference type="EMBL" id="PZR06487.1"/>
    </source>
</evidence>
<proteinExistence type="predicted"/>
<reference evidence="2 3" key="1">
    <citation type="submission" date="2017-08" db="EMBL/GenBank/DDBJ databases">
        <title>Infants hospitalized years apart are colonized by the same room-sourced microbial strains.</title>
        <authorList>
            <person name="Brooks B."/>
            <person name="Olm M.R."/>
            <person name="Firek B.A."/>
            <person name="Baker R."/>
            <person name="Thomas B.C."/>
            <person name="Morowitz M.J."/>
            <person name="Banfield J.F."/>
        </authorList>
    </citation>
    <scope>NUCLEOTIDE SEQUENCE [LARGE SCALE GENOMIC DNA]</scope>
    <source>
        <strain evidence="2">S2_003_000_R1_3</strain>
    </source>
</reference>
<organism evidence="2 3">
    <name type="scientific">Corynebacterium kroppenstedtii</name>
    <dbReference type="NCBI Taxonomy" id="161879"/>
    <lineage>
        <taxon>Bacteria</taxon>
        <taxon>Bacillati</taxon>
        <taxon>Actinomycetota</taxon>
        <taxon>Actinomycetes</taxon>
        <taxon>Mycobacteriales</taxon>
        <taxon>Corynebacteriaceae</taxon>
        <taxon>Corynebacterium</taxon>
    </lineage>
</organism>
<protein>
    <submittedName>
        <fullName evidence="2">Uncharacterized protein</fullName>
    </submittedName>
</protein>
<dbReference type="EMBL" id="QFRA01000002">
    <property type="protein sequence ID" value="PZR06487.1"/>
    <property type="molecule type" value="Genomic_DNA"/>
</dbReference>
<gene>
    <name evidence="2" type="ORF">DI525_01575</name>
</gene>
<dbReference type="Proteomes" id="UP000249432">
    <property type="component" value="Unassembled WGS sequence"/>
</dbReference>
<dbReference type="AlphaFoldDB" id="A0A2W5SXL8"/>
<accession>A0A2W5SXL8</accession>
<comment type="caution">
    <text evidence="2">The sequence shown here is derived from an EMBL/GenBank/DDBJ whole genome shotgun (WGS) entry which is preliminary data.</text>
</comment>
<feature type="region of interest" description="Disordered" evidence="1">
    <location>
        <begin position="1"/>
        <end position="39"/>
    </location>
</feature>
<name>A0A2W5SXL8_9CORY</name>
<evidence type="ECO:0000313" key="3">
    <source>
        <dbReference type="Proteomes" id="UP000249432"/>
    </source>
</evidence>
<sequence length="150" mass="16197">MKSTTDESEDNQPNPDSDRSDTDAEEQENNADTADQGAADVPSWVVGHWYGHRRFLNINPDGSGSLIIFSSAGLSGSDQAIQLIDSSENGGRGTMTLKVVSSRDQPDPTGKIYDYEVENGVAGAHGYLNYCKTELPEYKAEYGTRPMCGG</sequence>